<dbReference type="AlphaFoldDB" id="A0AAV8ZBZ0"/>
<sequence>MNKPVLKWSPSHPVRARDNLISAAAIEKNQLGFKPTYEAREDSTRRTSTVGEETIKEESKIKRRVVQRMMTYRKPMKNDFIDDFIQKKKGNKEAQIQMALTPEKMKYKPECYRRKGSENKAEPAKEIAAEVGTQDVKKQKEVEAQKHGKQEGIKQEKRGQTTKAA</sequence>
<name>A0AAV8ZBZ0_9CUCU</name>
<evidence type="ECO:0000313" key="2">
    <source>
        <dbReference type="EMBL" id="KAJ8960840.1"/>
    </source>
</evidence>
<organism evidence="2 3">
    <name type="scientific">Aromia moschata</name>
    <dbReference type="NCBI Taxonomy" id="1265417"/>
    <lineage>
        <taxon>Eukaryota</taxon>
        <taxon>Metazoa</taxon>
        <taxon>Ecdysozoa</taxon>
        <taxon>Arthropoda</taxon>
        <taxon>Hexapoda</taxon>
        <taxon>Insecta</taxon>
        <taxon>Pterygota</taxon>
        <taxon>Neoptera</taxon>
        <taxon>Endopterygota</taxon>
        <taxon>Coleoptera</taxon>
        <taxon>Polyphaga</taxon>
        <taxon>Cucujiformia</taxon>
        <taxon>Chrysomeloidea</taxon>
        <taxon>Cerambycidae</taxon>
        <taxon>Cerambycinae</taxon>
        <taxon>Callichromatini</taxon>
        <taxon>Aromia</taxon>
    </lineage>
</organism>
<proteinExistence type="predicted"/>
<accession>A0AAV8ZBZ0</accession>
<evidence type="ECO:0000256" key="1">
    <source>
        <dbReference type="SAM" id="MobiDB-lite"/>
    </source>
</evidence>
<feature type="region of interest" description="Disordered" evidence="1">
    <location>
        <begin position="112"/>
        <end position="165"/>
    </location>
</feature>
<gene>
    <name evidence="2" type="ORF">NQ318_020136</name>
</gene>
<feature type="region of interest" description="Disordered" evidence="1">
    <location>
        <begin position="36"/>
        <end position="58"/>
    </location>
</feature>
<feature type="compositionally biased region" description="Basic and acidic residues" evidence="1">
    <location>
        <begin position="135"/>
        <end position="159"/>
    </location>
</feature>
<reference evidence="2" key="1">
    <citation type="journal article" date="2023" name="Insect Mol. Biol.">
        <title>Genome sequencing provides insights into the evolution of gene families encoding plant cell wall-degrading enzymes in longhorned beetles.</title>
        <authorList>
            <person name="Shin N.R."/>
            <person name="Okamura Y."/>
            <person name="Kirsch R."/>
            <person name="Pauchet Y."/>
        </authorList>
    </citation>
    <scope>NUCLEOTIDE SEQUENCE</scope>
    <source>
        <strain evidence="2">AMC_N1</strain>
    </source>
</reference>
<evidence type="ECO:0000313" key="3">
    <source>
        <dbReference type="Proteomes" id="UP001162162"/>
    </source>
</evidence>
<keyword evidence="3" id="KW-1185">Reference proteome</keyword>
<feature type="compositionally biased region" description="Basic and acidic residues" evidence="1">
    <location>
        <begin position="112"/>
        <end position="128"/>
    </location>
</feature>
<dbReference type="EMBL" id="JAPWTK010000007">
    <property type="protein sequence ID" value="KAJ8960840.1"/>
    <property type="molecule type" value="Genomic_DNA"/>
</dbReference>
<dbReference type="Proteomes" id="UP001162162">
    <property type="component" value="Unassembled WGS sequence"/>
</dbReference>
<protein>
    <submittedName>
        <fullName evidence="2">Uncharacterized protein</fullName>
    </submittedName>
</protein>
<comment type="caution">
    <text evidence="2">The sequence shown here is derived from an EMBL/GenBank/DDBJ whole genome shotgun (WGS) entry which is preliminary data.</text>
</comment>